<proteinExistence type="predicted"/>
<evidence type="ECO:0000313" key="3">
    <source>
        <dbReference type="EMBL" id="KEQ72398.1"/>
    </source>
</evidence>
<protein>
    <submittedName>
        <fullName evidence="3">Uncharacterized protein</fullName>
    </submittedName>
</protein>
<keyword evidence="4" id="KW-1185">Reference proteome</keyword>
<dbReference type="Proteomes" id="UP000027730">
    <property type="component" value="Unassembled WGS sequence"/>
</dbReference>
<reference evidence="3 4" key="1">
    <citation type="journal article" date="2014" name="BMC Genomics">
        <title>Genome sequencing of four Aureobasidium pullulans varieties: biotechnological potential, stress tolerance, and description of new species.</title>
        <authorList>
            <person name="Gostin Ar C."/>
            <person name="Ohm R.A."/>
            <person name="Kogej T."/>
            <person name="Sonjak S."/>
            <person name="Turk M."/>
            <person name="Zajc J."/>
            <person name="Zalar P."/>
            <person name="Grube M."/>
            <person name="Sun H."/>
            <person name="Han J."/>
            <person name="Sharma A."/>
            <person name="Chiniquy J."/>
            <person name="Ngan C.Y."/>
            <person name="Lipzen A."/>
            <person name="Barry K."/>
            <person name="Grigoriev I.V."/>
            <person name="Gunde-Cimerman N."/>
        </authorList>
    </citation>
    <scope>NUCLEOTIDE SEQUENCE [LARGE SCALE GENOMIC DNA]</scope>
    <source>
        <strain evidence="3 4">CBS 147.97</strain>
    </source>
</reference>
<dbReference type="HOGENOM" id="CLU_1885370_0_0_1"/>
<evidence type="ECO:0000313" key="4">
    <source>
        <dbReference type="Proteomes" id="UP000027730"/>
    </source>
</evidence>
<dbReference type="AlphaFoldDB" id="A0A074WH85"/>
<gene>
    <name evidence="3" type="ORF">M436DRAFT_48678</name>
</gene>
<feature type="region of interest" description="Disordered" evidence="1">
    <location>
        <begin position="67"/>
        <end position="135"/>
    </location>
</feature>
<dbReference type="EMBL" id="KL584711">
    <property type="protein sequence ID" value="KEQ72398.1"/>
    <property type="molecule type" value="Genomic_DNA"/>
</dbReference>
<organism evidence="3 4">
    <name type="scientific">Aureobasidium namibiae CBS 147.97</name>
    <dbReference type="NCBI Taxonomy" id="1043004"/>
    <lineage>
        <taxon>Eukaryota</taxon>
        <taxon>Fungi</taxon>
        <taxon>Dikarya</taxon>
        <taxon>Ascomycota</taxon>
        <taxon>Pezizomycotina</taxon>
        <taxon>Dothideomycetes</taxon>
        <taxon>Dothideomycetidae</taxon>
        <taxon>Dothideales</taxon>
        <taxon>Saccotheciaceae</taxon>
        <taxon>Aureobasidium</taxon>
    </lineage>
</organism>
<evidence type="ECO:0000256" key="2">
    <source>
        <dbReference type="SAM" id="SignalP"/>
    </source>
</evidence>
<sequence length="135" mass="14299">MHLLSLTTLFSFLTLATTSHILPKRQDLTDTSISAIGSARLSAFQSASAAFVAATHKPNSIVCPGVIGAAPTPSESPSDDVRLRVDPSAISLLEQRQSIRPHQSREGNRRSRRHSSSTKPPEAVEARETGGVGGS</sequence>
<feature type="chain" id="PRO_5001701467" evidence="2">
    <location>
        <begin position="19"/>
        <end position="135"/>
    </location>
</feature>
<dbReference type="GeneID" id="25410912"/>
<accession>A0A074WH85</accession>
<name>A0A074WH85_9PEZI</name>
<keyword evidence="2" id="KW-0732">Signal</keyword>
<dbReference type="OrthoDB" id="3912208at2759"/>
<dbReference type="RefSeq" id="XP_013426623.1">
    <property type="nucleotide sequence ID" value="XM_013571169.1"/>
</dbReference>
<feature type="signal peptide" evidence="2">
    <location>
        <begin position="1"/>
        <end position="18"/>
    </location>
</feature>
<evidence type="ECO:0000256" key="1">
    <source>
        <dbReference type="SAM" id="MobiDB-lite"/>
    </source>
</evidence>